<dbReference type="InterPro" id="IPR000725">
    <property type="entry name" value="Olfact_rcpt"/>
</dbReference>
<sequence length="255" mass="29090">MENTSEIIFILQGLNESLTKRQVYFALALMSYVFTVCINLILIVTVCLETTLHEPILTVMAYDRYLAVCKPLQYHALMTMRKVTQLLLLTWCFSLLETFVGALLTTRLTICSRYVGKMFCTNWEVVKLSCSDTASNNIYSFVLSFSHLSQTGLILVSYSRLVRASLQSRSSRRKFFQTCLPHLVTLLIFVTSLLFDVTYSRYGTGAQQTLQNVLAVGFVLIPPLINPIIYGIKVQQIRSRIILNFTHKAETLRRS</sequence>
<dbReference type="Gene3D" id="1.20.1070.10">
    <property type="entry name" value="Rhodopsin 7-helix transmembrane proteins"/>
    <property type="match status" value="1"/>
</dbReference>
<evidence type="ECO:0000256" key="3">
    <source>
        <dbReference type="ARBA" id="ARBA00022989"/>
    </source>
</evidence>
<proteinExistence type="predicted"/>
<dbReference type="GO" id="GO:0016020">
    <property type="term" value="C:membrane"/>
    <property type="evidence" value="ECO:0007669"/>
    <property type="project" value="UniProtKB-SubCell"/>
</dbReference>
<dbReference type="Proteomes" id="UP001187415">
    <property type="component" value="Unassembled WGS sequence"/>
</dbReference>
<evidence type="ECO:0000256" key="4">
    <source>
        <dbReference type="ARBA" id="ARBA00023136"/>
    </source>
</evidence>
<evidence type="ECO:0000313" key="8">
    <source>
        <dbReference type="EMBL" id="KAK2846471.1"/>
    </source>
</evidence>
<dbReference type="SUPFAM" id="SSF81321">
    <property type="entry name" value="Family A G protein-coupled receptor-like"/>
    <property type="match status" value="1"/>
</dbReference>
<feature type="transmembrane region" description="Helical" evidence="6">
    <location>
        <begin position="179"/>
        <end position="200"/>
    </location>
</feature>
<feature type="transmembrane region" description="Helical" evidence="6">
    <location>
        <begin position="86"/>
        <end position="104"/>
    </location>
</feature>
<name>A0AA88MYW6_CHASR</name>
<dbReference type="InterPro" id="IPR017452">
    <property type="entry name" value="GPCR_Rhodpsn_7TM"/>
</dbReference>
<evidence type="ECO:0000256" key="2">
    <source>
        <dbReference type="ARBA" id="ARBA00022692"/>
    </source>
</evidence>
<keyword evidence="9" id="KW-1185">Reference proteome</keyword>
<comment type="caution">
    <text evidence="8">The sequence shown here is derived from an EMBL/GenBank/DDBJ whole genome shotgun (WGS) entry which is preliminary data.</text>
</comment>
<dbReference type="EMBL" id="JAUPFM010000007">
    <property type="protein sequence ID" value="KAK2846471.1"/>
    <property type="molecule type" value="Genomic_DNA"/>
</dbReference>
<dbReference type="GO" id="GO:0005549">
    <property type="term" value="F:odorant binding"/>
    <property type="evidence" value="ECO:0007669"/>
    <property type="project" value="TreeGrafter"/>
</dbReference>
<reference evidence="8" key="1">
    <citation type="submission" date="2023-07" db="EMBL/GenBank/DDBJ databases">
        <title>Chromosome-level Genome Assembly of Striped Snakehead (Channa striata).</title>
        <authorList>
            <person name="Liu H."/>
        </authorList>
    </citation>
    <scope>NUCLEOTIDE SEQUENCE</scope>
    <source>
        <strain evidence="8">Gz</strain>
        <tissue evidence="8">Muscle</tissue>
    </source>
</reference>
<dbReference type="GO" id="GO:0004984">
    <property type="term" value="F:olfactory receptor activity"/>
    <property type="evidence" value="ECO:0007669"/>
    <property type="project" value="InterPro"/>
</dbReference>
<keyword evidence="2 6" id="KW-0812">Transmembrane</keyword>
<organism evidence="8 9">
    <name type="scientific">Channa striata</name>
    <name type="common">Snakehead murrel</name>
    <name type="synonym">Ophicephalus striatus</name>
    <dbReference type="NCBI Taxonomy" id="64152"/>
    <lineage>
        <taxon>Eukaryota</taxon>
        <taxon>Metazoa</taxon>
        <taxon>Chordata</taxon>
        <taxon>Craniata</taxon>
        <taxon>Vertebrata</taxon>
        <taxon>Euteleostomi</taxon>
        <taxon>Actinopterygii</taxon>
        <taxon>Neopterygii</taxon>
        <taxon>Teleostei</taxon>
        <taxon>Neoteleostei</taxon>
        <taxon>Acanthomorphata</taxon>
        <taxon>Anabantaria</taxon>
        <taxon>Anabantiformes</taxon>
        <taxon>Channoidei</taxon>
        <taxon>Channidae</taxon>
        <taxon>Channa</taxon>
    </lineage>
</organism>
<dbReference type="PROSITE" id="PS50262">
    <property type="entry name" value="G_PROTEIN_RECEP_F1_2"/>
    <property type="match status" value="1"/>
</dbReference>
<dbReference type="PANTHER" id="PTHR26451">
    <property type="entry name" value="G_PROTEIN_RECEP_F1_2 DOMAIN-CONTAINING PROTEIN"/>
    <property type="match status" value="1"/>
</dbReference>
<feature type="transmembrane region" description="Helical" evidence="6">
    <location>
        <begin position="212"/>
        <end position="232"/>
    </location>
</feature>
<keyword evidence="3 6" id="KW-1133">Transmembrane helix</keyword>
<dbReference type="InterPro" id="IPR052921">
    <property type="entry name" value="GPCR1_Superfamily_Member"/>
</dbReference>
<keyword evidence="5" id="KW-0807">Transducer</keyword>
<evidence type="ECO:0000313" key="9">
    <source>
        <dbReference type="Proteomes" id="UP001187415"/>
    </source>
</evidence>
<dbReference type="AlphaFoldDB" id="A0AA88MYW6"/>
<feature type="domain" description="G-protein coupled receptors family 1 profile" evidence="7">
    <location>
        <begin position="56"/>
        <end position="230"/>
    </location>
</feature>
<evidence type="ECO:0000256" key="5">
    <source>
        <dbReference type="ARBA" id="ARBA00023224"/>
    </source>
</evidence>
<evidence type="ECO:0000259" key="7">
    <source>
        <dbReference type="PROSITE" id="PS50262"/>
    </source>
</evidence>
<dbReference type="GO" id="GO:0007186">
    <property type="term" value="P:G protein-coupled receptor signaling pathway"/>
    <property type="evidence" value="ECO:0007669"/>
    <property type="project" value="InterPro"/>
</dbReference>
<accession>A0AA88MYW6</accession>
<dbReference type="PRINTS" id="PR00245">
    <property type="entry name" value="OLFACTORYR"/>
</dbReference>
<evidence type="ECO:0000256" key="6">
    <source>
        <dbReference type="SAM" id="Phobius"/>
    </source>
</evidence>
<protein>
    <recommendedName>
        <fullName evidence="7">G-protein coupled receptors family 1 profile domain-containing protein</fullName>
    </recommendedName>
</protein>
<dbReference type="Pfam" id="PF13853">
    <property type="entry name" value="7tm_4"/>
    <property type="match status" value="1"/>
</dbReference>
<feature type="transmembrane region" description="Helical" evidence="6">
    <location>
        <begin position="23"/>
        <end position="48"/>
    </location>
</feature>
<gene>
    <name evidence="8" type="ORF">Q5P01_009470</name>
</gene>
<keyword evidence="4 6" id="KW-0472">Membrane</keyword>
<dbReference type="PANTHER" id="PTHR26451:SF871">
    <property type="entry name" value="ODORANT RECEPTOR-RELATED"/>
    <property type="match status" value="1"/>
</dbReference>
<evidence type="ECO:0000256" key="1">
    <source>
        <dbReference type="ARBA" id="ARBA00004141"/>
    </source>
</evidence>
<comment type="subcellular location">
    <subcellularLocation>
        <location evidence="1">Membrane</location>
        <topology evidence="1">Multi-pass membrane protein</topology>
    </subcellularLocation>
</comment>